<evidence type="ECO:0000313" key="2">
    <source>
        <dbReference type="EMBL" id="CAF0957703.1"/>
    </source>
</evidence>
<proteinExistence type="predicted"/>
<evidence type="ECO:0000256" key="1">
    <source>
        <dbReference type="SAM" id="MobiDB-lite"/>
    </source>
</evidence>
<evidence type="ECO:0000313" key="3">
    <source>
        <dbReference type="EMBL" id="CAF3732492.1"/>
    </source>
</evidence>
<comment type="caution">
    <text evidence="2">The sequence shown here is derived from an EMBL/GenBank/DDBJ whole genome shotgun (WGS) entry which is preliminary data.</text>
</comment>
<name>A0A814DFN6_9BILA</name>
<feature type="non-terminal residue" evidence="2">
    <location>
        <position position="59"/>
    </location>
</feature>
<reference evidence="2" key="1">
    <citation type="submission" date="2021-02" db="EMBL/GenBank/DDBJ databases">
        <authorList>
            <person name="Nowell W R."/>
        </authorList>
    </citation>
    <scope>NUCLEOTIDE SEQUENCE</scope>
</reference>
<sequence>MPNDTTNSLNNTIGNEQQQKKKRHHKKRRHRSRKSRVKLANSSLNSDGVQITDGKSGGM</sequence>
<dbReference type="EMBL" id="CAJNOQ010002425">
    <property type="protein sequence ID" value="CAF0957703.1"/>
    <property type="molecule type" value="Genomic_DNA"/>
</dbReference>
<feature type="region of interest" description="Disordered" evidence="1">
    <location>
        <begin position="1"/>
        <end position="59"/>
    </location>
</feature>
<keyword evidence="4" id="KW-1185">Reference proteome</keyword>
<evidence type="ECO:0000313" key="4">
    <source>
        <dbReference type="Proteomes" id="UP000663829"/>
    </source>
</evidence>
<feature type="compositionally biased region" description="Basic residues" evidence="1">
    <location>
        <begin position="20"/>
        <end position="37"/>
    </location>
</feature>
<accession>A0A814DFN6</accession>
<feature type="compositionally biased region" description="Polar residues" evidence="1">
    <location>
        <begin position="1"/>
        <end position="17"/>
    </location>
</feature>
<protein>
    <submittedName>
        <fullName evidence="2">Uncharacterized protein</fullName>
    </submittedName>
</protein>
<dbReference type="AlphaFoldDB" id="A0A814DFN6"/>
<dbReference type="EMBL" id="CAJOBC010002423">
    <property type="protein sequence ID" value="CAF3732492.1"/>
    <property type="molecule type" value="Genomic_DNA"/>
</dbReference>
<gene>
    <name evidence="2" type="ORF">GPM918_LOCUS11588</name>
    <name evidence="3" type="ORF">SRO942_LOCUS11584</name>
</gene>
<dbReference type="Proteomes" id="UP000663829">
    <property type="component" value="Unassembled WGS sequence"/>
</dbReference>
<organism evidence="2 4">
    <name type="scientific">Didymodactylos carnosus</name>
    <dbReference type="NCBI Taxonomy" id="1234261"/>
    <lineage>
        <taxon>Eukaryota</taxon>
        <taxon>Metazoa</taxon>
        <taxon>Spiralia</taxon>
        <taxon>Gnathifera</taxon>
        <taxon>Rotifera</taxon>
        <taxon>Eurotatoria</taxon>
        <taxon>Bdelloidea</taxon>
        <taxon>Philodinida</taxon>
        <taxon>Philodinidae</taxon>
        <taxon>Didymodactylos</taxon>
    </lineage>
</organism>
<feature type="compositionally biased region" description="Polar residues" evidence="1">
    <location>
        <begin position="40"/>
        <end position="49"/>
    </location>
</feature>
<dbReference type="Proteomes" id="UP000681722">
    <property type="component" value="Unassembled WGS sequence"/>
</dbReference>